<evidence type="ECO:0000256" key="1">
    <source>
        <dbReference type="SAM" id="Coils"/>
    </source>
</evidence>
<dbReference type="EMBL" id="GL733951">
    <property type="protein sequence ID" value="EFX61966.1"/>
    <property type="molecule type" value="Genomic_DNA"/>
</dbReference>
<sequence>MELLMYMDERDYEVEKILLNGTLHPSDVRMRAAYPIDSHVPYGIGTWMSVLRPWAPIWVGLLTLFRPPNALLCGYAAVPRTSNGCFVCPSTTSGEHPWDCRVLVVLVKHVTQQEQVTLAAKAVQAAQQALAIVGTKQAKADQISLAAQAGKATAFAESAQADQAAQTVQAAEATKVRALQQAQALEAAAKAAKSHAAQTVAAVKAAQEQQAS</sequence>
<evidence type="ECO:0000313" key="2">
    <source>
        <dbReference type="EMBL" id="EFX61966.1"/>
    </source>
</evidence>
<keyword evidence="1" id="KW-0175">Coiled coil</keyword>
<dbReference type="PANTHER" id="PTHR37161">
    <property type="entry name" value="HDC10475"/>
    <property type="match status" value="1"/>
</dbReference>
<dbReference type="KEGG" id="dpx:DAPPUDRAFT_271379"/>
<accession>E9I214</accession>
<proteinExistence type="predicted"/>
<evidence type="ECO:0000313" key="3">
    <source>
        <dbReference type="Proteomes" id="UP000000305"/>
    </source>
</evidence>
<protein>
    <submittedName>
        <fullName evidence="2">Uncharacterized protein</fullName>
    </submittedName>
</protein>
<keyword evidence="3" id="KW-1185">Reference proteome</keyword>
<dbReference type="PANTHER" id="PTHR37161:SF3">
    <property type="entry name" value="HDC10475"/>
    <property type="match status" value="1"/>
</dbReference>
<dbReference type="InterPro" id="IPR007999">
    <property type="entry name" value="DUF745"/>
</dbReference>
<dbReference type="Proteomes" id="UP000000305">
    <property type="component" value="Unassembled WGS sequence"/>
</dbReference>
<reference evidence="2 3" key="1">
    <citation type="journal article" date="2011" name="Science">
        <title>The ecoresponsive genome of Daphnia pulex.</title>
        <authorList>
            <person name="Colbourne J.K."/>
            <person name="Pfrender M.E."/>
            <person name="Gilbert D."/>
            <person name="Thomas W.K."/>
            <person name="Tucker A."/>
            <person name="Oakley T.H."/>
            <person name="Tokishita S."/>
            <person name="Aerts A."/>
            <person name="Arnold G.J."/>
            <person name="Basu M.K."/>
            <person name="Bauer D.J."/>
            <person name="Caceres C.E."/>
            <person name="Carmel L."/>
            <person name="Casola C."/>
            <person name="Choi J.H."/>
            <person name="Detter J.C."/>
            <person name="Dong Q."/>
            <person name="Dusheyko S."/>
            <person name="Eads B.D."/>
            <person name="Frohlich T."/>
            <person name="Geiler-Samerotte K.A."/>
            <person name="Gerlach D."/>
            <person name="Hatcher P."/>
            <person name="Jogdeo S."/>
            <person name="Krijgsveld J."/>
            <person name="Kriventseva E.V."/>
            <person name="Kultz D."/>
            <person name="Laforsch C."/>
            <person name="Lindquist E."/>
            <person name="Lopez J."/>
            <person name="Manak J.R."/>
            <person name="Muller J."/>
            <person name="Pangilinan J."/>
            <person name="Patwardhan R.P."/>
            <person name="Pitluck S."/>
            <person name="Pritham E.J."/>
            <person name="Rechtsteiner A."/>
            <person name="Rho M."/>
            <person name="Rogozin I.B."/>
            <person name="Sakarya O."/>
            <person name="Salamov A."/>
            <person name="Schaack S."/>
            <person name="Shapiro H."/>
            <person name="Shiga Y."/>
            <person name="Skalitzky C."/>
            <person name="Smith Z."/>
            <person name="Souvorov A."/>
            <person name="Sung W."/>
            <person name="Tang Z."/>
            <person name="Tsuchiya D."/>
            <person name="Tu H."/>
            <person name="Vos H."/>
            <person name="Wang M."/>
            <person name="Wolf Y.I."/>
            <person name="Yamagata H."/>
            <person name="Yamada T."/>
            <person name="Ye Y."/>
            <person name="Shaw J.R."/>
            <person name="Andrews J."/>
            <person name="Crease T.J."/>
            <person name="Tang H."/>
            <person name="Lucas S.M."/>
            <person name="Robertson H.M."/>
            <person name="Bork P."/>
            <person name="Koonin E.V."/>
            <person name="Zdobnov E.M."/>
            <person name="Grigoriev I.V."/>
            <person name="Lynch M."/>
            <person name="Boore J.L."/>
        </authorList>
    </citation>
    <scope>NUCLEOTIDE SEQUENCE [LARGE SCALE GENOMIC DNA]</scope>
</reference>
<dbReference type="STRING" id="6669.E9I214"/>
<organism evidence="2 3">
    <name type="scientific">Daphnia pulex</name>
    <name type="common">Water flea</name>
    <dbReference type="NCBI Taxonomy" id="6669"/>
    <lineage>
        <taxon>Eukaryota</taxon>
        <taxon>Metazoa</taxon>
        <taxon>Ecdysozoa</taxon>
        <taxon>Arthropoda</taxon>
        <taxon>Crustacea</taxon>
        <taxon>Branchiopoda</taxon>
        <taxon>Diplostraca</taxon>
        <taxon>Cladocera</taxon>
        <taxon>Anomopoda</taxon>
        <taxon>Daphniidae</taxon>
        <taxon>Daphnia</taxon>
    </lineage>
</organism>
<dbReference type="InParanoid" id="E9I214"/>
<name>E9I214_DAPPU</name>
<feature type="coiled-coil region" evidence="1">
    <location>
        <begin position="161"/>
        <end position="188"/>
    </location>
</feature>
<gene>
    <name evidence="2" type="ORF">DAPPUDRAFT_271379</name>
</gene>
<dbReference type="AlphaFoldDB" id="E9I214"/>
<dbReference type="HOGENOM" id="CLU_1300788_0_0_1"/>